<name>A0A2S0N4G5_9BURK</name>
<evidence type="ECO:0000313" key="2">
    <source>
        <dbReference type="EMBL" id="AVO42841.1"/>
    </source>
</evidence>
<dbReference type="KEGG" id="simp:C6571_17450"/>
<evidence type="ECO:0000313" key="3">
    <source>
        <dbReference type="Proteomes" id="UP000239326"/>
    </source>
</evidence>
<gene>
    <name evidence="2" type="ORF">C6571_17450</name>
</gene>
<reference evidence="2 3" key="1">
    <citation type="submission" date="2018-03" db="EMBL/GenBank/DDBJ databases">
        <title>Genome sequencing of Simplicispira sp.</title>
        <authorList>
            <person name="Kim S.-J."/>
            <person name="Heo J."/>
            <person name="Kwon S.-W."/>
        </authorList>
    </citation>
    <scope>NUCLEOTIDE SEQUENCE [LARGE SCALE GENOMIC DNA]</scope>
    <source>
        <strain evidence="2 3">SC1-8</strain>
    </source>
</reference>
<sequence>MKPLALDSSHTSMSGVFYPTGHVFALFPTADLARQAADALDAGGDRAESAYASPEVIQKDIVRTIGGSDAVMPSVGADGDFVRRIADLASTGHHGLLVQVGKDDDAEALGATLQREGAVAAFYYRTLVIEDLIEQPLTDSKQSVTVGTHAAAPQPDDR</sequence>
<protein>
    <submittedName>
        <fullName evidence="2">Uncharacterized protein</fullName>
    </submittedName>
</protein>
<feature type="region of interest" description="Disordered" evidence="1">
    <location>
        <begin position="139"/>
        <end position="158"/>
    </location>
</feature>
<keyword evidence="3" id="KW-1185">Reference proteome</keyword>
<dbReference type="EMBL" id="CP027669">
    <property type="protein sequence ID" value="AVO42841.1"/>
    <property type="molecule type" value="Genomic_DNA"/>
</dbReference>
<dbReference type="Proteomes" id="UP000239326">
    <property type="component" value="Chromosome"/>
</dbReference>
<dbReference type="RefSeq" id="WP_106447816.1">
    <property type="nucleotide sequence ID" value="NZ_CP027669.1"/>
</dbReference>
<proteinExistence type="predicted"/>
<dbReference type="AlphaFoldDB" id="A0A2S0N4G5"/>
<organism evidence="2 3">
    <name type="scientific">Simplicispira suum</name>
    <dbReference type="NCBI Taxonomy" id="2109915"/>
    <lineage>
        <taxon>Bacteria</taxon>
        <taxon>Pseudomonadati</taxon>
        <taxon>Pseudomonadota</taxon>
        <taxon>Betaproteobacteria</taxon>
        <taxon>Burkholderiales</taxon>
        <taxon>Comamonadaceae</taxon>
        <taxon>Simplicispira</taxon>
    </lineage>
</organism>
<evidence type="ECO:0000256" key="1">
    <source>
        <dbReference type="SAM" id="MobiDB-lite"/>
    </source>
</evidence>
<dbReference type="OrthoDB" id="7064156at2"/>
<accession>A0A2S0N4G5</accession>